<organism evidence="10 11">
    <name type="scientific">Stenotrophomonas ginsengisoli</name>
    <dbReference type="NCBI Taxonomy" id="336566"/>
    <lineage>
        <taxon>Bacteria</taxon>
        <taxon>Pseudomonadati</taxon>
        <taxon>Pseudomonadota</taxon>
        <taxon>Gammaproteobacteria</taxon>
        <taxon>Lysobacterales</taxon>
        <taxon>Lysobacteraceae</taxon>
        <taxon>Stenotrophomonas</taxon>
    </lineage>
</organism>
<dbReference type="PATRIC" id="fig|336566.3.peg.2892"/>
<dbReference type="RefSeq" id="WP_057636714.1">
    <property type="nucleotide sequence ID" value="NZ_LDJM01000007.1"/>
</dbReference>
<evidence type="ECO:0000256" key="5">
    <source>
        <dbReference type="RuleBase" id="RU362116"/>
    </source>
</evidence>
<feature type="domain" description="Flagellar hook protein FlgE D2" evidence="8">
    <location>
        <begin position="163"/>
        <end position="288"/>
    </location>
</feature>
<dbReference type="Proteomes" id="UP000050956">
    <property type="component" value="Unassembled WGS sequence"/>
</dbReference>
<feature type="domain" description="Flagellar hook protein FlgE/F/G-like D1" evidence="9">
    <location>
        <begin position="83"/>
        <end position="124"/>
    </location>
</feature>
<evidence type="ECO:0000259" key="9">
    <source>
        <dbReference type="Pfam" id="PF22692"/>
    </source>
</evidence>
<feature type="domain" description="Flagellar basal body rod protein N-terminal" evidence="6">
    <location>
        <begin position="4"/>
        <end position="33"/>
    </location>
</feature>
<comment type="similarity">
    <text evidence="2 5">Belongs to the flagella basal body rod proteins family.</text>
</comment>
<dbReference type="PANTHER" id="PTHR30435">
    <property type="entry name" value="FLAGELLAR PROTEIN"/>
    <property type="match status" value="1"/>
</dbReference>
<feature type="domain" description="Flagellar basal-body/hook protein C-terminal" evidence="7">
    <location>
        <begin position="361"/>
        <end position="406"/>
    </location>
</feature>
<dbReference type="InterPro" id="IPR037925">
    <property type="entry name" value="FlgE/F/G-like"/>
</dbReference>
<comment type="caution">
    <text evidence="10">The sequence shown here is derived from an EMBL/GenBank/DDBJ whole genome shotgun (WGS) entry which is preliminary data.</text>
</comment>
<dbReference type="EMBL" id="LDJM01000007">
    <property type="protein sequence ID" value="KRG78907.1"/>
    <property type="molecule type" value="Genomic_DNA"/>
</dbReference>
<evidence type="ECO:0000313" key="11">
    <source>
        <dbReference type="Proteomes" id="UP000050956"/>
    </source>
</evidence>
<keyword evidence="10" id="KW-0282">Flagellum</keyword>
<dbReference type="Pfam" id="PF06429">
    <property type="entry name" value="Flg_bbr_C"/>
    <property type="match status" value="1"/>
</dbReference>
<proteinExistence type="inferred from homology"/>
<dbReference type="GO" id="GO:0071978">
    <property type="term" value="P:bacterial-type flagellum-dependent swarming motility"/>
    <property type="evidence" value="ECO:0007669"/>
    <property type="project" value="TreeGrafter"/>
</dbReference>
<evidence type="ECO:0000259" key="7">
    <source>
        <dbReference type="Pfam" id="PF06429"/>
    </source>
</evidence>
<dbReference type="InterPro" id="IPR011491">
    <property type="entry name" value="FlgE_D2"/>
</dbReference>
<keyword evidence="4 5" id="KW-0975">Bacterial flagellum</keyword>
<dbReference type="InterPro" id="IPR010930">
    <property type="entry name" value="Flg_bb/hook_C_dom"/>
</dbReference>
<dbReference type="STRING" id="336566.ABB30_02425"/>
<dbReference type="InterPro" id="IPR037058">
    <property type="entry name" value="Falgellar_hook_FlgE_sf"/>
</dbReference>
<dbReference type="Pfam" id="PF07559">
    <property type="entry name" value="FlgE_D2"/>
    <property type="match status" value="1"/>
</dbReference>
<evidence type="ECO:0000256" key="3">
    <source>
        <dbReference type="ARBA" id="ARBA00019015"/>
    </source>
</evidence>
<dbReference type="GO" id="GO:0009425">
    <property type="term" value="C:bacterial-type flagellum basal body"/>
    <property type="evidence" value="ECO:0007669"/>
    <property type="project" value="UniProtKB-SubCell"/>
</dbReference>
<dbReference type="SUPFAM" id="SSF117143">
    <property type="entry name" value="Flagellar hook protein flgE"/>
    <property type="match status" value="1"/>
</dbReference>
<sequence>MSFNISLSGINAASTDLSVTANNIANVNTTGFKESRAEFANMFQASSYGLSRNAVGVGVKTSQVAQQFSQGSINTTGRSLDMAISGEGFFTLNMNGSRVYSRAGNFQTDAQGFVVNAQGARLQVFAPNTNGNGFDVGSIVDLKLTGSDGPPKETSKVELAFTLPAQAQQPISTPFDPANTNSYNMTSGGVTVYDSLGVSHTQTSYFVKTANPNEWSVHNYVDGVAVGAPTTLQFSNTGALTSPTDGLITLDPYTPTSGAGVLAMSLDVTGSTQYGESFALRNTAQDGYAAGKLDEISVSETGVVVARYSNGADLPLGQLALANFNNAQGLTPSGDNAWAESFTSGTARVGAPGTSDFGQLQSGALEGSTVDLTEQLVNMIVAQRNFQASAQMISTMDQATQTIINMR</sequence>
<keyword evidence="10" id="KW-0966">Cell projection</keyword>
<dbReference type="AlphaFoldDB" id="A0A0R0DAN4"/>
<dbReference type="NCBIfam" id="NF004238">
    <property type="entry name" value="PRK05682.1-1"/>
    <property type="match status" value="1"/>
</dbReference>
<evidence type="ECO:0000256" key="4">
    <source>
        <dbReference type="ARBA" id="ARBA00023143"/>
    </source>
</evidence>
<dbReference type="InterPro" id="IPR020013">
    <property type="entry name" value="Flagellar_FlgE/F/G"/>
</dbReference>
<name>A0A0R0DAN4_9GAMM</name>
<dbReference type="GO" id="GO:0009424">
    <property type="term" value="C:bacterial-type flagellum hook"/>
    <property type="evidence" value="ECO:0007669"/>
    <property type="project" value="TreeGrafter"/>
</dbReference>
<comment type="function">
    <text evidence="5">A flexible structure which links the flagellar filament to the drive apparatus in the basal body.</text>
</comment>
<accession>A0A0R0DAN4</accession>
<dbReference type="Pfam" id="PF22692">
    <property type="entry name" value="LlgE_F_G_D1"/>
    <property type="match status" value="1"/>
</dbReference>
<reference evidence="10 11" key="1">
    <citation type="submission" date="2015-05" db="EMBL/GenBank/DDBJ databases">
        <title>Genome sequencing and analysis of members of genus Stenotrophomonas.</title>
        <authorList>
            <person name="Patil P.P."/>
            <person name="Midha S."/>
            <person name="Patil P.B."/>
        </authorList>
    </citation>
    <scope>NUCLEOTIDE SEQUENCE [LARGE SCALE GENOMIC DNA]</scope>
    <source>
        <strain evidence="10 11">DSM 24757</strain>
    </source>
</reference>
<evidence type="ECO:0000256" key="1">
    <source>
        <dbReference type="ARBA" id="ARBA00004117"/>
    </source>
</evidence>
<dbReference type="OrthoDB" id="8578401at2"/>
<dbReference type="GO" id="GO:0005829">
    <property type="term" value="C:cytosol"/>
    <property type="evidence" value="ECO:0007669"/>
    <property type="project" value="TreeGrafter"/>
</dbReference>
<keyword evidence="10" id="KW-0969">Cilium</keyword>
<comment type="subcellular location">
    <subcellularLocation>
        <location evidence="1 5">Bacterial flagellum basal body</location>
    </subcellularLocation>
</comment>
<evidence type="ECO:0000313" key="10">
    <source>
        <dbReference type="EMBL" id="KRG78907.1"/>
    </source>
</evidence>
<dbReference type="InterPro" id="IPR053967">
    <property type="entry name" value="LlgE_F_G-like_D1"/>
</dbReference>
<evidence type="ECO:0000256" key="2">
    <source>
        <dbReference type="ARBA" id="ARBA00009677"/>
    </source>
</evidence>
<dbReference type="PANTHER" id="PTHR30435:SF1">
    <property type="entry name" value="FLAGELLAR HOOK PROTEIN FLGE"/>
    <property type="match status" value="1"/>
</dbReference>
<evidence type="ECO:0000259" key="6">
    <source>
        <dbReference type="Pfam" id="PF00460"/>
    </source>
</evidence>
<protein>
    <recommendedName>
        <fullName evidence="3 5">Flagellar hook protein FlgE</fullName>
    </recommendedName>
</protein>
<dbReference type="NCBIfam" id="TIGR03506">
    <property type="entry name" value="FlgEFG_subfam"/>
    <property type="match status" value="1"/>
</dbReference>
<gene>
    <name evidence="10" type="ORF">ABB30_02425</name>
</gene>
<dbReference type="Pfam" id="PF00460">
    <property type="entry name" value="Flg_bb_rod"/>
    <property type="match status" value="1"/>
</dbReference>
<dbReference type="InterPro" id="IPR019776">
    <property type="entry name" value="Flagellar_basal_body_rod_CS"/>
</dbReference>
<dbReference type="PROSITE" id="PS00588">
    <property type="entry name" value="FLAGELLA_BB_ROD"/>
    <property type="match status" value="1"/>
</dbReference>
<keyword evidence="11" id="KW-1185">Reference proteome</keyword>
<evidence type="ECO:0000259" key="8">
    <source>
        <dbReference type="Pfam" id="PF07559"/>
    </source>
</evidence>
<dbReference type="Gene3D" id="2.60.98.20">
    <property type="entry name" value="Flagellar hook protein FlgE"/>
    <property type="match status" value="1"/>
</dbReference>
<dbReference type="InterPro" id="IPR001444">
    <property type="entry name" value="Flag_bb_rod_N"/>
</dbReference>